<name>A0A840E6D3_9BACT</name>
<evidence type="ECO:0000313" key="2">
    <source>
        <dbReference type="EMBL" id="MBB4079282.1"/>
    </source>
</evidence>
<feature type="chain" id="PRO_5032314560" description="T9SS type A sorting domain-containing protein" evidence="1">
    <location>
        <begin position="21"/>
        <end position="327"/>
    </location>
</feature>
<keyword evidence="1" id="KW-0732">Signal</keyword>
<evidence type="ECO:0008006" key="4">
    <source>
        <dbReference type="Google" id="ProtNLM"/>
    </source>
</evidence>
<protein>
    <recommendedName>
        <fullName evidence="4">T9SS type A sorting domain-containing protein</fullName>
    </recommendedName>
</protein>
<keyword evidence="3" id="KW-1185">Reference proteome</keyword>
<reference evidence="2 3" key="1">
    <citation type="submission" date="2020-08" db="EMBL/GenBank/DDBJ databases">
        <title>Genomic Encyclopedia of Type Strains, Phase IV (KMG-IV): sequencing the most valuable type-strain genomes for metagenomic binning, comparative biology and taxonomic classification.</title>
        <authorList>
            <person name="Goeker M."/>
        </authorList>
    </citation>
    <scope>NUCLEOTIDE SEQUENCE [LARGE SCALE GENOMIC DNA]</scope>
    <source>
        <strain evidence="2 3">DSM 105137</strain>
    </source>
</reference>
<dbReference type="AlphaFoldDB" id="A0A840E6D3"/>
<gene>
    <name evidence="2" type="ORF">GGR28_001902</name>
</gene>
<dbReference type="RefSeq" id="WP_183495535.1">
    <property type="nucleotide sequence ID" value="NZ_JACIFF010000004.1"/>
</dbReference>
<accession>A0A840E6D3</accession>
<feature type="signal peptide" evidence="1">
    <location>
        <begin position="1"/>
        <end position="20"/>
    </location>
</feature>
<evidence type="ECO:0000256" key="1">
    <source>
        <dbReference type="SAM" id="SignalP"/>
    </source>
</evidence>
<dbReference type="Proteomes" id="UP000576209">
    <property type="component" value="Unassembled WGS sequence"/>
</dbReference>
<organism evidence="2 3">
    <name type="scientific">Neolewinella aquimaris</name>
    <dbReference type="NCBI Taxonomy" id="1835722"/>
    <lineage>
        <taxon>Bacteria</taxon>
        <taxon>Pseudomonadati</taxon>
        <taxon>Bacteroidota</taxon>
        <taxon>Saprospiria</taxon>
        <taxon>Saprospirales</taxon>
        <taxon>Lewinellaceae</taxon>
        <taxon>Neolewinella</taxon>
    </lineage>
</organism>
<dbReference type="EMBL" id="JACIFF010000004">
    <property type="protein sequence ID" value="MBB4079282.1"/>
    <property type="molecule type" value="Genomic_DNA"/>
</dbReference>
<sequence length="327" mass="34813">MKLIFTLVLCGMGLVLGAQTCILTSQSQDFCTECSTQSVNGEPPALINGVFSGTLEITTTYEISAACLANVVFSGTVVFELNKKNHLTFGQDPQVAEGTNTTVASHNAQGGGIIYAFGTSYTKPYTEFEAIMSPAAGSGGIGGGGSGSAQLPVTLLHWNATATSAGINLSWASLNETDNDYYSVEHSTDGLTFRELTSVEGSFTTTEVQEYAYRHLSPAAGTNYYRLVQYDIDGTRTRFGVVSAEVAATQAGYTLSPNPARAGQEIVLHDPASRGVTPITLHHIDGRLIRSYTTVPNEATRIQLPDGVTHGMYVVRYGSKSKLLVVR</sequence>
<comment type="caution">
    <text evidence="2">The sequence shown here is derived from an EMBL/GenBank/DDBJ whole genome shotgun (WGS) entry which is preliminary data.</text>
</comment>
<proteinExistence type="predicted"/>
<evidence type="ECO:0000313" key="3">
    <source>
        <dbReference type="Proteomes" id="UP000576209"/>
    </source>
</evidence>